<feature type="compositionally biased region" description="Polar residues" evidence="1">
    <location>
        <begin position="39"/>
        <end position="49"/>
    </location>
</feature>
<reference evidence="2" key="1">
    <citation type="submission" date="2020-01" db="EMBL/GenBank/DDBJ databases">
        <authorList>
            <person name="Meier V. D."/>
            <person name="Meier V D."/>
        </authorList>
    </citation>
    <scope>NUCLEOTIDE SEQUENCE</scope>
    <source>
        <strain evidence="2">HLG_WM_MAG_04</strain>
    </source>
</reference>
<dbReference type="AlphaFoldDB" id="A0A6S6T453"/>
<dbReference type="GO" id="GO:0020037">
    <property type="term" value="F:heme binding"/>
    <property type="evidence" value="ECO:0007669"/>
    <property type="project" value="InterPro"/>
</dbReference>
<evidence type="ECO:0000256" key="1">
    <source>
        <dbReference type="SAM" id="MobiDB-lite"/>
    </source>
</evidence>
<sequence length="183" mass="19635">VADTTNGTSEIIDSDDNNEVADTTNGTSETIDSDDNNEVADTTNGTSETIDSDDNNEVADTTNGTRETIDLDDNNEVADDINNTTTPTLPIEYKADAGRLLGSQCAQCHGTNGISVNSWDSIAGESDLADEIFDDEPIMTAQAHGYTSEEIALIGTWLKTLNQGNESVESNFEENESEENEND</sequence>
<gene>
    <name evidence="2" type="ORF">HELGO_WM41779</name>
</gene>
<dbReference type="EMBL" id="CACVAX010000026">
    <property type="protein sequence ID" value="CAA6809893.1"/>
    <property type="molecule type" value="Genomic_DNA"/>
</dbReference>
<feature type="compositionally biased region" description="Polar residues" evidence="1">
    <location>
        <begin position="1"/>
        <end position="11"/>
    </location>
</feature>
<protein>
    <recommendedName>
        <fullName evidence="3">Cytochrome c domain-containing protein</fullName>
    </recommendedName>
</protein>
<proteinExistence type="predicted"/>
<accession>A0A6S6T453</accession>
<name>A0A6S6T453_9BACT</name>
<evidence type="ECO:0008006" key="3">
    <source>
        <dbReference type="Google" id="ProtNLM"/>
    </source>
</evidence>
<evidence type="ECO:0000313" key="2">
    <source>
        <dbReference type="EMBL" id="CAA6809893.1"/>
    </source>
</evidence>
<dbReference type="GO" id="GO:0009055">
    <property type="term" value="F:electron transfer activity"/>
    <property type="evidence" value="ECO:0007669"/>
    <property type="project" value="InterPro"/>
</dbReference>
<feature type="non-terminal residue" evidence="2">
    <location>
        <position position="1"/>
    </location>
</feature>
<feature type="region of interest" description="Disordered" evidence="1">
    <location>
        <begin position="1"/>
        <end position="69"/>
    </location>
</feature>
<dbReference type="SUPFAM" id="SSF46626">
    <property type="entry name" value="Cytochrome c"/>
    <property type="match status" value="1"/>
</dbReference>
<organism evidence="2">
    <name type="scientific">uncultured Sulfurovum sp</name>
    <dbReference type="NCBI Taxonomy" id="269237"/>
    <lineage>
        <taxon>Bacteria</taxon>
        <taxon>Pseudomonadati</taxon>
        <taxon>Campylobacterota</taxon>
        <taxon>Epsilonproteobacteria</taxon>
        <taxon>Campylobacterales</taxon>
        <taxon>Sulfurovaceae</taxon>
        <taxon>Sulfurovum</taxon>
        <taxon>environmental samples</taxon>
    </lineage>
</organism>
<feature type="compositionally biased region" description="Polar residues" evidence="1">
    <location>
        <begin position="20"/>
        <end position="30"/>
    </location>
</feature>
<dbReference type="InterPro" id="IPR036909">
    <property type="entry name" value="Cyt_c-like_dom_sf"/>
</dbReference>